<dbReference type="GO" id="GO:0098719">
    <property type="term" value="P:sodium ion import across plasma membrane"/>
    <property type="evidence" value="ECO:0007669"/>
    <property type="project" value="TreeGrafter"/>
</dbReference>
<evidence type="ECO:0000256" key="2">
    <source>
        <dbReference type="ARBA" id="ARBA00007367"/>
    </source>
</evidence>
<evidence type="ECO:0000256" key="9">
    <source>
        <dbReference type="ARBA" id="ARBA00023053"/>
    </source>
</evidence>
<dbReference type="InterPro" id="IPR032103">
    <property type="entry name" value="NHE_CaM-bd"/>
</dbReference>
<evidence type="ECO:0000256" key="15">
    <source>
        <dbReference type="SAM" id="MobiDB-lite"/>
    </source>
</evidence>
<dbReference type="RefSeq" id="XP_017291795.1">
    <property type="nucleotide sequence ID" value="XM_017436306.3"/>
</dbReference>
<dbReference type="InterPro" id="IPR001970">
    <property type="entry name" value="NHE-1-like"/>
</dbReference>
<dbReference type="PANTHER" id="PTHR10110">
    <property type="entry name" value="SODIUM/HYDROGEN EXCHANGER"/>
    <property type="match status" value="1"/>
</dbReference>
<feature type="region of interest" description="Disordered" evidence="15">
    <location>
        <begin position="682"/>
        <end position="744"/>
    </location>
</feature>
<sequence>MAGLGSARSGPIFVLLVLLFLPVCSSGPDVGPERNGTRGGPVQSEPEEPGHPRINGSANHKKAFPVLEVNYGYVRKPFEISLWILLALLMKLGFHIIPRVSHIVPESCLLIFVGLLVGGAIKAMKEKAPILDSKLFFLYLLPPIILDAGYFLPIRAFTENLGTILVFAVVGTLWNAFFIGGMMFAVCQIDVAMQSNKVDLLSSLLFGAIISAVDPVAVLAVFEEIHINELLYILVFGESLLNDAVTVVLYHLFEEFSHAGTVTVADALLGVVSFFVVSLGGVLVGVVYGVLGAFTSRFTSHSRVIEPLFVFLYSYMAYLSAEVFHLSGIMSLIACGVVMRPYVEANISHKSYTTIKYFLKMWSSVSETLIFIFLGVSTVEGPHNWNWIFVIFTLVLCLVSRVLGVVGLTFIINKFRIVKLTKKDQFIVAYGGLRGAIAFSLGFLLPDNNTKHMFLTAIITVIFFTVFVQGMTIRPLVELLAVKKKKETKRSINEEIHTQFLDHLLTGIEDICGHYGHHHWKDKLNRFNKTYVKKWLIAGERSSEPQLISFYNKLERKQAMMQVESGSAARLPTVVSTASMQNIQQTEPTRRRAIPSISKTREEEIRKILRSNLQKTRQRLRSYSRHDLFDPFEDNLSEVLFRRQRVEMERRMSHFLTVPAKRQETPSVRKVWFDAEHKIYTYDDGESPGGGAAQLKPRPPDATSLLDESVQRTNQSAESEKMKPSRCLSDPGPNTEEEEEAFLS</sequence>
<reference evidence="20" key="1">
    <citation type="submission" date="2025-08" db="UniProtKB">
        <authorList>
            <consortium name="Ensembl"/>
        </authorList>
    </citation>
    <scope>IDENTIFICATION</scope>
</reference>
<dbReference type="AlphaFoldDB" id="A0A3Q2ZE43"/>
<keyword evidence="3 14" id="KW-0813">Transport</keyword>
<evidence type="ECO:0000256" key="13">
    <source>
        <dbReference type="ARBA" id="ARBA00023201"/>
    </source>
</evidence>
<keyword evidence="5" id="KW-1003">Cell membrane</keyword>
<feature type="transmembrane region" description="Helical" evidence="16">
    <location>
        <begin position="164"/>
        <end position="184"/>
    </location>
</feature>
<evidence type="ECO:0000256" key="11">
    <source>
        <dbReference type="ARBA" id="ARBA00023136"/>
    </source>
</evidence>
<feature type="transmembrane region" description="Helical" evidence="16">
    <location>
        <begin position="268"/>
        <end position="291"/>
    </location>
</feature>
<dbReference type="KEGG" id="kmr:108247901"/>
<evidence type="ECO:0000256" key="16">
    <source>
        <dbReference type="SAM" id="Phobius"/>
    </source>
</evidence>
<feature type="transmembrane region" description="Helical" evidence="16">
    <location>
        <begin position="387"/>
        <end position="413"/>
    </location>
</feature>
<accession>A0A3Q2ZE43</accession>
<feature type="compositionally biased region" description="Acidic residues" evidence="15">
    <location>
        <begin position="735"/>
        <end position="744"/>
    </location>
</feature>
<dbReference type="GO" id="GO:0015386">
    <property type="term" value="F:potassium:proton antiporter activity"/>
    <property type="evidence" value="ECO:0007669"/>
    <property type="project" value="TreeGrafter"/>
</dbReference>
<feature type="transmembrane region" description="Helical" evidence="16">
    <location>
        <begin position="204"/>
        <end position="223"/>
    </location>
</feature>
<dbReference type="InterPro" id="IPR018422">
    <property type="entry name" value="Cation/H_exchanger_CPA1"/>
</dbReference>
<protein>
    <recommendedName>
        <fullName evidence="14">Sodium/hydrogen exchanger</fullName>
    </recommendedName>
</protein>
<name>A0A3Q2ZE43_KRYMA</name>
<comment type="similarity">
    <text evidence="2 14">Belongs to the monovalent cation:proton antiporter 1 (CPA1) transporter (TC 2.A.36) family.</text>
</comment>
<dbReference type="STRING" id="37003.ENSKMAP00000000890"/>
<keyword evidence="4 14" id="KW-0050">Antiport</keyword>
<dbReference type="InterPro" id="IPR004709">
    <property type="entry name" value="NaH_exchanger"/>
</dbReference>
<evidence type="ECO:0000256" key="17">
    <source>
        <dbReference type="SAM" id="SignalP"/>
    </source>
</evidence>
<dbReference type="PRINTS" id="PR01085">
    <property type="entry name" value="NAHEXCHNGR1"/>
</dbReference>
<dbReference type="PANTHER" id="PTHR10110:SF192">
    <property type="entry name" value="SODIUM_HYDROGEN EXCHANGER"/>
    <property type="match status" value="1"/>
</dbReference>
<keyword evidence="21" id="KW-1185">Reference proteome</keyword>
<dbReference type="Pfam" id="PF00999">
    <property type="entry name" value="Na_H_Exchanger"/>
    <property type="match status" value="1"/>
</dbReference>
<dbReference type="PRINTS" id="PR01084">
    <property type="entry name" value="NAHEXCHNGR"/>
</dbReference>
<feature type="transmembrane region" description="Helical" evidence="16">
    <location>
        <begin position="136"/>
        <end position="152"/>
    </location>
</feature>
<organism evidence="20 21">
    <name type="scientific">Kryptolebias marmoratus</name>
    <name type="common">Mangrove killifish</name>
    <name type="synonym">Rivulus marmoratus</name>
    <dbReference type="NCBI Taxonomy" id="37003"/>
    <lineage>
        <taxon>Eukaryota</taxon>
        <taxon>Metazoa</taxon>
        <taxon>Chordata</taxon>
        <taxon>Craniata</taxon>
        <taxon>Vertebrata</taxon>
        <taxon>Euteleostomi</taxon>
        <taxon>Actinopterygii</taxon>
        <taxon>Neopterygii</taxon>
        <taxon>Teleostei</taxon>
        <taxon>Neoteleostei</taxon>
        <taxon>Acanthomorphata</taxon>
        <taxon>Ovalentaria</taxon>
        <taxon>Atherinomorphae</taxon>
        <taxon>Cyprinodontiformes</taxon>
        <taxon>Rivulidae</taxon>
        <taxon>Kryptolebias</taxon>
    </lineage>
</organism>
<feature type="transmembrane region" description="Helical" evidence="16">
    <location>
        <begin position="425"/>
        <end position="446"/>
    </location>
</feature>
<keyword evidence="9" id="KW-0915">Sodium</keyword>
<feature type="transmembrane region" description="Helical" evidence="16">
    <location>
        <begin position="80"/>
        <end position="97"/>
    </location>
</feature>
<dbReference type="GO" id="GO:0051453">
    <property type="term" value="P:regulation of intracellular pH"/>
    <property type="evidence" value="ECO:0007669"/>
    <property type="project" value="TreeGrafter"/>
</dbReference>
<evidence type="ECO:0000259" key="19">
    <source>
        <dbReference type="Pfam" id="PF16644"/>
    </source>
</evidence>
<feature type="domain" description="Cation/H+ exchanger transmembrane" evidence="18">
    <location>
        <begin position="84"/>
        <end position="478"/>
    </location>
</feature>
<feature type="transmembrane region" description="Helical" evidence="16">
    <location>
        <begin position="326"/>
        <end position="343"/>
    </location>
</feature>
<feature type="transmembrane region" description="Helical" evidence="16">
    <location>
        <begin position="452"/>
        <end position="477"/>
    </location>
</feature>
<keyword evidence="7 14" id="KW-0812">Transmembrane</keyword>
<reference evidence="20" key="2">
    <citation type="submission" date="2025-09" db="UniProtKB">
        <authorList>
            <consortium name="Ensembl"/>
        </authorList>
    </citation>
    <scope>IDENTIFICATION</scope>
</reference>
<evidence type="ECO:0000256" key="10">
    <source>
        <dbReference type="ARBA" id="ARBA00023065"/>
    </source>
</evidence>
<evidence type="ECO:0000256" key="12">
    <source>
        <dbReference type="ARBA" id="ARBA00023180"/>
    </source>
</evidence>
<evidence type="ECO:0000256" key="6">
    <source>
        <dbReference type="ARBA" id="ARBA00022553"/>
    </source>
</evidence>
<dbReference type="Gene3D" id="6.10.140.1330">
    <property type="match status" value="1"/>
</dbReference>
<evidence type="ECO:0000256" key="5">
    <source>
        <dbReference type="ARBA" id="ARBA00022475"/>
    </source>
</evidence>
<keyword evidence="13 14" id="KW-0739">Sodium transport</keyword>
<dbReference type="GeneID" id="108247901"/>
<evidence type="ECO:0000256" key="14">
    <source>
        <dbReference type="RuleBase" id="RU003722"/>
    </source>
</evidence>
<feature type="domain" description="Sodium/hydrogen exchanger regulatory region" evidence="19">
    <location>
        <begin position="574"/>
        <end position="660"/>
    </location>
</feature>
<dbReference type="GO" id="GO:0015385">
    <property type="term" value="F:sodium:proton antiporter activity"/>
    <property type="evidence" value="ECO:0007669"/>
    <property type="project" value="InterPro"/>
</dbReference>
<feature type="transmembrane region" description="Helical" evidence="16">
    <location>
        <begin position="230"/>
        <end position="253"/>
    </location>
</feature>
<feature type="region of interest" description="Disordered" evidence="15">
    <location>
        <begin position="30"/>
        <end position="56"/>
    </location>
</feature>
<evidence type="ECO:0000256" key="8">
    <source>
        <dbReference type="ARBA" id="ARBA00022989"/>
    </source>
</evidence>
<dbReference type="OMA" id="QNIQPRG"/>
<dbReference type="OrthoDB" id="196264at2759"/>
<evidence type="ECO:0000256" key="1">
    <source>
        <dbReference type="ARBA" id="ARBA00004554"/>
    </source>
</evidence>
<evidence type="ECO:0000313" key="21">
    <source>
        <dbReference type="Proteomes" id="UP000264800"/>
    </source>
</evidence>
<evidence type="ECO:0000313" key="20">
    <source>
        <dbReference type="Ensembl" id="ENSKMAP00000000890.1"/>
    </source>
</evidence>
<evidence type="ECO:0000256" key="3">
    <source>
        <dbReference type="ARBA" id="ARBA00022448"/>
    </source>
</evidence>
<feature type="signal peptide" evidence="17">
    <location>
        <begin position="1"/>
        <end position="26"/>
    </location>
</feature>
<evidence type="ECO:0000259" key="18">
    <source>
        <dbReference type="Pfam" id="PF00999"/>
    </source>
</evidence>
<dbReference type="Gene3D" id="6.10.250.1040">
    <property type="match status" value="1"/>
</dbReference>
<comment type="subcellular location">
    <subcellularLocation>
        <location evidence="1">Basolateral cell membrane</location>
        <topology evidence="1">Multi-pass membrane protein</topology>
    </subcellularLocation>
</comment>
<dbReference type="NCBIfam" id="TIGR00840">
    <property type="entry name" value="b_cpa1"/>
    <property type="match status" value="1"/>
</dbReference>
<keyword evidence="6" id="KW-0597">Phosphoprotein</keyword>
<keyword evidence="11 16" id="KW-0472">Membrane</keyword>
<evidence type="ECO:0000256" key="7">
    <source>
        <dbReference type="ARBA" id="ARBA00022692"/>
    </source>
</evidence>
<feature type="transmembrane region" description="Helical" evidence="16">
    <location>
        <begin position="104"/>
        <end position="124"/>
    </location>
</feature>
<dbReference type="GeneTree" id="ENSGT00940000156338"/>
<feature type="transmembrane region" description="Helical" evidence="16">
    <location>
        <begin position="355"/>
        <end position="375"/>
    </location>
</feature>
<keyword evidence="12" id="KW-0325">Glycoprotein</keyword>
<dbReference type="Ensembl" id="ENSKMAT00000000921.1">
    <property type="protein sequence ID" value="ENSKMAP00000000890.1"/>
    <property type="gene ID" value="ENSKMAG00000000685.1"/>
</dbReference>
<evidence type="ECO:0000256" key="4">
    <source>
        <dbReference type="ARBA" id="ARBA00022449"/>
    </source>
</evidence>
<proteinExistence type="inferred from homology"/>
<keyword evidence="17" id="KW-0732">Signal</keyword>
<dbReference type="Pfam" id="PF16644">
    <property type="entry name" value="NEXCaM_BD"/>
    <property type="match status" value="1"/>
</dbReference>
<feature type="chain" id="PRO_5018565633" description="Sodium/hydrogen exchanger" evidence="17">
    <location>
        <begin position="27"/>
        <end position="744"/>
    </location>
</feature>
<dbReference type="InterPro" id="IPR006153">
    <property type="entry name" value="Cation/H_exchanger_TM"/>
</dbReference>
<keyword evidence="8 16" id="KW-1133">Transmembrane helix</keyword>
<dbReference type="GO" id="GO:0016323">
    <property type="term" value="C:basolateral plasma membrane"/>
    <property type="evidence" value="ECO:0007669"/>
    <property type="project" value="UniProtKB-SubCell"/>
</dbReference>
<keyword evidence="10 14" id="KW-0406">Ion transport</keyword>
<dbReference type="Proteomes" id="UP000264800">
    <property type="component" value="Unplaced"/>
</dbReference>
<dbReference type="Gene3D" id="6.10.250.2020">
    <property type="match status" value="1"/>
</dbReference>